<dbReference type="GO" id="GO:0038203">
    <property type="term" value="P:TORC2 signaling"/>
    <property type="evidence" value="ECO:0007669"/>
    <property type="project" value="TreeGrafter"/>
</dbReference>
<keyword evidence="3" id="KW-1185">Reference proteome</keyword>
<evidence type="ECO:0000313" key="2">
    <source>
        <dbReference type="EMBL" id="CAD2220766.1"/>
    </source>
</evidence>
<dbReference type="PANTHER" id="PTHR13298">
    <property type="entry name" value="CYTOSOLIC REGULATOR PIANISSIMO"/>
    <property type="match status" value="1"/>
</dbReference>
<dbReference type="SUPFAM" id="SSF48371">
    <property type="entry name" value="ARM repeat"/>
    <property type="match status" value="1"/>
</dbReference>
<dbReference type="Pfam" id="PF14666">
    <property type="entry name" value="RICTOR_M"/>
    <property type="match status" value="1"/>
</dbReference>
<dbReference type="Proteomes" id="UP000515908">
    <property type="component" value="Chromosome 18"/>
</dbReference>
<dbReference type="OrthoDB" id="271111at2759"/>
<accession>A0A7G2CLR6</accession>
<feature type="domain" description="Rapamycin-insensitive companion of mTOR middle" evidence="1">
    <location>
        <begin position="247"/>
        <end position="489"/>
    </location>
</feature>
<organism evidence="2 3">
    <name type="scientific">Angomonas deanei</name>
    <dbReference type="NCBI Taxonomy" id="59799"/>
    <lineage>
        <taxon>Eukaryota</taxon>
        <taxon>Discoba</taxon>
        <taxon>Euglenozoa</taxon>
        <taxon>Kinetoplastea</taxon>
        <taxon>Metakinetoplastina</taxon>
        <taxon>Trypanosomatida</taxon>
        <taxon>Trypanosomatidae</taxon>
        <taxon>Strigomonadinae</taxon>
        <taxon>Angomonas</taxon>
    </lineage>
</organism>
<evidence type="ECO:0000259" key="1">
    <source>
        <dbReference type="SMART" id="SM01307"/>
    </source>
</evidence>
<name>A0A7G2CLR6_9TRYP</name>
<proteinExistence type="predicted"/>
<dbReference type="PANTHER" id="PTHR13298:SF11">
    <property type="entry name" value="RAPAMYCIN-INSENSITIVE COMPANION OF MTOR"/>
    <property type="match status" value="1"/>
</dbReference>
<reference evidence="2 3" key="1">
    <citation type="submission" date="2020-08" db="EMBL/GenBank/DDBJ databases">
        <authorList>
            <person name="Newling K."/>
            <person name="Davey J."/>
            <person name="Forrester S."/>
        </authorList>
    </citation>
    <scope>NUCLEOTIDE SEQUENCE [LARGE SCALE GENOMIC DNA]</scope>
    <source>
        <strain evidence="3">Crithidia deanei Carvalho (ATCC PRA-265)</strain>
    </source>
</reference>
<evidence type="ECO:0000313" key="3">
    <source>
        <dbReference type="Proteomes" id="UP000515908"/>
    </source>
</evidence>
<dbReference type="InterPro" id="IPR016024">
    <property type="entry name" value="ARM-type_fold"/>
</dbReference>
<dbReference type="GO" id="GO:0031932">
    <property type="term" value="C:TORC2 complex"/>
    <property type="evidence" value="ECO:0007669"/>
    <property type="project" value="InterPro"/>
</dbReference>
<dbReference type="SMART" id="SM01307">
    <property type="entry name" value="RICTOR_M"/>
    <property type="match status" value="1"/>
</dbReference>
<dbReference type="InterPro" id="IPR028268">
    <property type="entry name" value="Pianissimo_fam"/>
</dbReference>
<gene>
    <name evidence="2" type="ORF">ADEAN_000828900</name>
</gene>
<dbReference type="EMBL" id="LR877162">
    <property type="protein sequence ID" value="CAD2220766.1"/>
    <property type="molecule type" value="Genomic_DNA"/>
</dbReference>
<dbReference type="InterPro" id="IPR029451">
    <property type="entry name" value="RICTOR_M"/>
</dbReference>
<dbReference type="VEuPathDB" id="TriTrypDB:ADEAN_000828900"/>
<dbReference type="AlphaFoldDB" id="A0A7G2CLR6"/>
<protein>
    <submittedName>
        <fullName evidence="2">Rapamycin-insensitive companion of mTOR, middle domain containing protein, putative</fullName>
    </submittedName>
</protein>
<sequence length="584" mass="65132">MVGNLWLASETTSLRALIDLIHLPGEMDRRMIILTLFNKLLSRLAPHRGIVVMDTWNGEEEARRRRELKEAEEVQQDNFSINYSMGGPTDQMLVETVDPIEATEDVIPTMKALGYHVMDPLLGYVLLNLLHQGLPLALVASVTSLKFSRIALEATGSLLQDVVVLMDSVLPRNTVRVIHEAVNMSVGKLTFTKDSVAGDLTSKLFHVFKETQVGLCRDYTNGIEGTLWGQGMQSTQLYSSVGGSLDMEERAFRNAVVETRVETSPMDWKSWNFDLLHVLMQGPFRNRNRMASCTKLFRILIGFYTPPNANRLVYFRQFATLAAADVTQTMCQLCLEMTDLLLSTREGATLLNVAELPRAMIAVLKEVRHGKPKVLSKERVNSIVGQTVLRQMMRLTAHANGLILMREHGFFEEIDGLFAKLSGSRVSSPGPEDTLHEVCNQLLQYMCISAVPNFGVCDDLRHTFRQALTNESNSIRLCAATQLRRALLRDLSSSLAWGIEALVLAIQDSFLSVVECAFKLLLSICMSSNDALECLIKTKPSVLMESPIILANASKLRLNDLLYCIVKIPAGFAFCFPTVGSTRR</sequence>